<evidence type="ECO:0000313" key="3">
    <source>
        <dbReference type="Proteomes" id="UP000626244"/>
    </source>
</evidence>
<proteinExistence type="inferred from homology"/>
<dbReference type="Pfam" id="PF10282">
    <property type="entry name" value="Lactonase"/>
    <property type="match status" value="1"/>
</dbReference>
<dbReference type="Proteomes" id="UP000626244">
    <property type="component" value="Unassembled WGS sequence"/>
</dbReference>
<dbReference type="GO" id="GO:0017057">
    <property type="term" value="F:6-phosphogluconolactonase activity"/>
    <property type="evidence" value="ECO:0007669"/>
    <property type="project" value="TreeGrafter"/>
</dbReference>
<evidence type="ECO:0000313" key="2">
    <source>
        <dbReference type="EMBL" id="GGI12821.1"/>
    </source>
</evidence>
<dbReference type="InterPro" id="IPR011048">
    <property type="entry name" value="Haem_d1_sf"/>
</dbReference>
<evidence type="ECO:0008006" key="4">
    <source>
        <dbReference type="Google" id="ProtNLM"/>
    </source>
</evidence>
<comment type="caution">
    <text evidence="2">The sequence shown here is derived from an EMBL/GenBank/DDBJ whole genome shotgun (WGS) entry which is preliminary data.</text>
</comment>
<reference evidence="3" key="1">
    <citation type="journal article" date="2019" name="Int. J. Syst. Evol. Microbiol.">
        <title>The Global Catalogue of Microorganisms (GCM) 10K type strain sequencing project: providing services to taxonomists for standard genome sequencing and annotation.</title>
        <authorList>
            <consortium name="The Broad Institute Genomics Platform"/>
            <consortium name="The Broad Institute Genome Sequencing Center for Infectious Disease"/>
            <person name="Wu L."/>
            <person name="Ma J."/>
        </authorList>
    </citation>
    <scope>NUCLEOTIDE SEQUENCE [LARGE SCALE GENOMIC DNA]</scope>
    <source>
        <strain evidence="3">CGMCC 1.14993</strain>
    </source>
</reference>
<dbReference type="PANTHER" id="PTHR30344">
    <property type="entry name" value="6-PHOSPHOGLUCONOLACTONASE-RELATED"/>
    <property type="match status" value="1"/>
</dbReference>
<dbReference type="SUPFAM" id="SSF51004">
    <property type="entry name" value="C-terminal (heme d1) domain of cytochrome cd1-nitrite reductase"/>
    <property type="match status" value="1"/>
</dbReference>
<sequence length="353" mass="38822">MQTTNSKFLGYIGTYTKGESKGIYRFTLDTNAERIIDVAPVATLENPTYVTISKDNKNLYSVVKEGDKGGVTAFSIHEDSGDLVKINSQFSEGASPCHVSVNEENHVVVTANYHKGTIESFEVNGHVNPVTSTMQHIGTGPNQSRQEKPHAHYSGFSPDEKFVLAVDLGTDEINTYKLDNSTLTKSTTLNVKPGSGPRHLTFHPNGQYAYVMTELSSEVIVLSYNKEDGSFTELQYISTIPTDFTENNQGSAIHISNDGQFVYAGNRGHNSIAVFSVNQDNGKLELVEIVSSEGNWPRDFVLDPTENYVIASNEISGNLVLFTRDQHTGKLTVIHSDVLVPEPVCVKFLHVTK</sequence>
<protein>
    <recommendedName>
        <fullName evidence="4">6-phosphogluconolactonase</fullName>
    </recommendedName>
</protein>
<dbReference type="InterPro" id="IPR050282">
    <property type="entry name" value="Cycloisomerase_2"/>
</dbReference>
<dbReference type="AlphaFoldDB" id="A0A8J3ALC5"/>
<evidence type="ECO:0000256" key="1">
    <source>
        <dbReference type="ARBA" id="ARBA00005564"/>
    </source>
</evidence>
<dbReference type="InterPro" id="IPR019405">
    <property type="entry name" value="Lactonase_7-beta_prop"/>
</dbReference>
<dbReference type="PANTHER" id="PTHR30344:SF1">
    <property type="entry name" value="6-PHOSPHOGLUCONOLACTONASE"/>
    <property type="match status" value="1"/>
</dbReference>
<dbReference type="EMBL" id="BMHB01000001">
    <property type="protein sequence ID" value="GGI12821.1"/>
    <property type="molecule type" value="Genomic_DNA"/>
</dbReference>
<comment type="similarity">
    <text evidence="1">Belongs to the cycloisomerase 2 family.</text>
</comment>
<organism evidence="2 3">
    <name type="scientific">Gottfriedia solisilvae</name>
    <dbReference type="NCBI Taxonomy" id="1516104"/>
    <lineage>
        <taxon>Bacteria</taxon>
        <taxon>Bacillati</taxon>
        <taxon>Bacillota</taxon>
        <taxon>Bacilli</taxon>
        <taxon>Bacillales</taxon>
        <taxon>Bacillaceae</taxon>
        <taxon>Gottfriedia</taxon>
    </lineage>
</organism>
<dbReference type="FunFam" id="2.130.10.10:FF:000306">
    <property type="entry name" value="3-carboxymuconate cyclase"/>
    <property type="match status" value="1"/>
</dbReference>
<dbReference type="Gene3D" id="2.130.10.10">
    <property type="entry name" value="YVTN repeat-like/Quinoprotein amine dehydrogenase"/>
    <property type="match status" value="1"/>
</dbReference>
<keyword evidence="3" id="KW-1185">Reference proteome</keyword>
<name>A0A8J3ALC5_9BACI</name>
<dbReference type="InterPro" id="IPR015943">
    <property type="entry name" value="WD40/YVTN_repeat-like_dom_sf"/>
</dbReference>
<dbReference type="RefSeq" id="WP_087997866.1">
    <property type="nucleotide sequence ID" value="NZ_BMHB01000001.1"/>
</dbReference>
<dbReference type="GO" id="GO:0005829">
    <property type="term" value="C:cytosol"/>
    <property type="evidence" value="ECO:0007669"/>
    <property type="project" value="TreeGrafter"/>
</dbReference>
<gene>
    <name evidence="2" type="ORF">GCM10007380_14830</name>
</gene>
<dbReference type="OrthoDB" id="9790815at2"/>
<accession>A0A8J3ALC5</accession>